<dbReference type="SUPFAM" id="SSF51735">
    <property type="entry name" value="NAD(P)-binding Rossmann-fold domains"/>
    <property type="match status" value="1"/>
</dbReference>
<dbReference type="AlphaFoldDB" id="A0A4E9EQT7"/>
<proteinExistence type="predicted"/>
<organism evidence="6">
    <name type="scientific">Gibberella zeae</name>
    <name type="common">Wheat head blight fungus</name>
    <name type="synonym">Fusarium graminearum</name>
    <dbReference type="NCBI Taxonomy" id="5518"/>
    <lineage>
        <taxon>Eukaryota</taxon>
        <taxon>Fungi</taxon>
        <taxon>Dikarya</taxon>
        <taxon>Ascomycota</taxon>
        <taxon>Pezizomycotina</taxon>
        <taxon>Sordariomycetes</taxon>
        <taxon>Hypocreomycetidae</taxon>
        <taxon>Hypocreales</taxon>
        <taxon>Nectriaceae</taxon>
        <taxon>Fusarium</taxon>
    </lineage>
</organism>
<dbReference type="Gene3D" id="3.90.25.10">
    <property type="entry name" value="UDP-galactose 4-epimerase, domain 1"/>
    <property type="match status" value="1"/>
</dbReference>
<evidence type="ECO:0000256" key="3">
    <source>
        <dbReference type="SAM" id="MobiDB-lite"/>
    </source>
</evidence>
<sequence>MAQTQQGRPAVLVPDDLDNDTDSSLGEDILSSTTSISSSILDYRRENGRTYHAYKDGKYALPNDEAENERLDLQHNLFLLTLDDKLGLAPPNEPDSKAKHILDIGTGTGIWAIDYADEHPEAQVVGVDLSPIQPAFVPPNLTFMIEDIEDEWNYSQSFDYIHSRFMSSALASWTDFLTKCYKYVSTVIYQYRADFCSNLAPGGYMEIQEADLNLQSDDGTLKPDNVMLKSLRLLTEASVTFGRPYQDIPPLADIMKEVGFVDVVVKQFKWPINGWPKDKKDKLLGEWSLINMASGLEAFTMAPLTRAHGWTPEEVTLFLIDQRKALADKNTHAYWPIYSIYGKKVVWSSWRNSAWWGNLVHIISQIKTFLTTETLTYTHHSYKIYTMTTNKLTKVAVFGASGNFGTPITAALTKAGFNVTIITRTESKSTFPEDIAVIRTEYTYDALVKVLSGQDTAVCAVGPAGIPSQGTMIDAAEAAGVKRFIVADFAWGPNFTSFPEFDSVRSQRAVGFEHARKHAAANPNFTWTSIATGNPIDWALKRFTIMGFDIKNQSAIIYDEGKEYFTGTTLQGIGQSVVGVLENPAETANRTIKVVSIKTCQNELLEAFQNKTGSKWEVQRRTTRELIEGARDKKENGVGGWMLDLAVAQLYDDGEARCLVAPSWEESDSGLLGVNKETAESLVNSVVASV</sequence>
<dbReference type="Pfam" id="PF05368">
    <property type="entry name" value="NmrA"/>
    <property type="match status" value="1"/>
</dbReference>
<gene>
    <name evidence="6" type="ORF">FUG_LOCUS562557</name>
    <name evidence="5" type="ORF">MDCFG202_LOCUS185369</name>
</gene>
<evidence type="ECO:0000256" key="2">
    <source>
        <dbReference type="ARBA" id="ARBA00023002"/>
    </source>
</evidence>
<evidence type="ECO:0000256" key="1">
    <source>
        <dbReference type="ARBA" id="ARBA00022857"/>
    </source>
</evidence>
<keyword evidence="1" id="KW-0521">NADP</keyword>
<feature type="domain" description="NmrA-like" evidence="4">
    <location>
        <begin position="394"/>
        <end position="490"/>
    </location>
</feature>
<dbReference type="InterPro" id="IPR008030">
    <property type="entry name" value="NmrA-like"/>
</dbReference>
<dbReference type="Pfam" id="PF13489">
    <property type="entry name" value="Methyltransf_23"/>
    <property type="match status" value="1"/>
</dbReference>
<dbReference type="GO" id="GO:0016491">
    <property type="term" value="F:oxidoreductase activity"/>
    <property type="evidence" value="ECO:0007669"/>
    <property type="project" value="UniProtKB-KW"/>
</dbReference>
<reference evidence="5" key="2">
    <citation type="submission" date="2021-03" db="EMBL/GenBank/DDBJ databases">
        <authorList>
            <person name="Alouane T."/>
            <person name="Langin T."/>
            <person name="Bonhomme L."/>
        </authorList>
    </citation>
    <scope>NUCLEOTIDE SEQUENCE</scope>
    <source>
        <strain evidence="5">MDC_Fg202</strain>
    </source>
</reference>
<dbReference type="Gene3D" id="3.40.50.150">
    <property type="entry name" value="Vaccinia Virus protein VP39"/>
    <property type="match status" value="1"/>
</dbReference>
<dbReference type="PANTHER" id="PTHR47706:SF9">
    <property type="entry name" value="NMRA-LIKE DOMAIN-CONTAINING PROTEIN-RELATED"/>
    <property type="match status" value="1"/>
</dbReference>
<protein>
    <recommendedName>
        <fullName evidence="4">NmrA-like domain-containing protein</fullName>
    </recommendedName>
</protein>
<dbReference type="SUPFAM" id="SSF53335">
    <property type="entry name" value="S-adenosyl-L-methionine-dependent methyltransferases"/>
    <property type="match status" value="1"/>
</dbReference>
<dbReference type="InterPro" id="IPR045312">
    <property type="entry name" value="PCBER-like"/>
</dbReference>
<dbReference type="CDD" id="cd05259">
    <property type="entry name" value="PCBER_SDR_a"/>
    <property type="match status" value="1"/>
</dbReference>
<dbReference type="InterPro" id="IPR036291">
    <property type="entry name" value="NAD(P)-bd_dom_sf"/>
</dbReference>
<dbReference type="EMBL" id="CAAKMV010000196">
    <property type="protein sequence ID" value="VIO64412.1"/>
    <property type="molecule type" value="Genomic_DNA"/>
</dbReference>
<feature type="region of interest" description="Disordered" evidence="3">
    <location>
        <begin position="1"/>
        <end position="26"/>
    </location>
</feature>
<accession>A0A4E9EQT7</accession>
<dbReference type="EMBL" id="CAJPIJ010000112">
    <property type="protein sequence ID" value="CAG1979280.1"/>
    <property type="molecule type" value="Genomic_DNA"/>
</dbReference>
<dbReference type="CDD" id="cd02440">
    <property type="entry name" value="AdoMet_MTases"/>
    <property type="match status" value="1"/>
</dbReference>
<dbReference type="InterPro" id="IPR029063">
    <property type="entry name" value="SAM-dependent_MTases_sf"/>
</dbReference>
<dbReference type="InterPro" id="IPR051609">
    <property type="entry name" value="NmrA/Isoflavone_reductase-like"/>
</dbReference>
<reference evidence="6" key="1">
    <citation type="submission" date="2019-04" db="EMBL/GenBank/DDBJ databases">
        <authorList>
            <person name="Melise S."/>
            <person name="Noan J."/>
            <person name="Okalmin O."/>
        </authorList>
    </citation>
    <scope>NUCLEOTIDE SEQUENCE</scope>
    <source>
        <strain evidence="6">FN9</strain>
    </source>
</reference>
<dbReference type="Gene3D" id="3.40.50.720">
    <property type="entry name" value="NAD(P)-binding Rossmann-like Domain"/>
    <property type="match status" value="1"/>
</dbReference>
<dbReference type="PANTHER" id="PTHR47706">
    <property type="entry name" value="NMRA-LIKE FAMILY PROTEIN"/>
    <property type="match status" value="1"/>
</dbReference>
<keyword evidence="2" id="KW-0560">Oxidoreductase</keyword>
<evidence type="ECO:0000313" key="6">
    <source>
        <dbReference type="EMBL" id="VIO64412.1"/>
    </source>
</evidence>
<name>A0A4E9EQT7_GIBZA</name>
<dbReference type="Proteomes" id="UP000746612">
    <property type="component" value="Unassembled WGS sequence"/>
</dbReference>
<evidence type="ECO:0000259" key="4">
    <source>
        <dbReference type="Pfam" id="PF05368"/>
    </source>
</evidence>
<evidence type="ECO:0000313" key="5">
    <source>
        <dbReference type="EMBL" id="CAG1979280.1"/>
    </source>
</evidence>